<dbReference type="EMBL" id="LNIX01000013">
    <property type="protein sequence ID" value="OXA47622.1"/>
    <property type="molecule type" value="Genomic_DNA"/>
</dbReference>
<accession>A0A226DQ32</accession>
<evidence type="ECO:0000313" key="3">
    <source>
        <dbReference type="Proteomes" id="UP000198287"/>
    </source>
</evidence>
<keyword evidence="3" id="KW-1185">Reference proteome</keyword>
<evidence type="ECO:0000256" key="1">
    <source>
        <dbReference type="SAM" id="Phobius"/>
    </source>
</evidence>
<keyword evidence="1" id="KW-1133">Transmembrane helix</keyword>
<organism evidence="2 3">
    <name type="scientific">Folsomia candida</name>
    <name type="common">Springtail</name>
    <dbReference type="NCBI Taxonomy" id="158441"/>
    <lineage>
        <taxon>Eukaryota</taxon>
        <taxon>Metazoa</taxon>
        <taxon>Ecdysozoa</taxon>
        <taxon>Arthropoda</taxon>
        <taxon>Hexapoda</taxon>
        <taxon>Collembola</taxon>
        <taxon>Entomobryomorpha</taxon>
        <taxon>Isotomoidea</taxon>
        <taxon>Isotomidae</taxon>
        <taxon>Proisotominae</taxon>
        <taxon>Folsomia</taxon>
    </lineage>
</organism>
<dbReference type="Proteomes" id="UP000198287">
    <property type="component" value="Unassembled WGS sequence"/>
</dbReference>
<keyword evidence="1" id="KW-0472">Membrane</keyword>
<feature type="transmembrane region" description="Helical" evidence="1">
    <location>
        <begin position="104"/>
        <end position="125"/>
    </location>
</feature>
<dbReference type="AlphaFoldDB" id="A0A226DQ32"/>
<feature type="transmembrane region" description="Helical" evidence="1">
    <location>
        <begin position="230"/>
        <end position="256"/>
    </location>
</feature>
<proteinExistence type="predicted"/>
<gene>
    <name evidence="2" type="ORF">Fcan01_17936</name>
</gene>
<feature type="transmembrane region" description="Helical" evidence="1">
    <location>
        <begin position="72"/>
        <end position="92"/>
    </location>
</feature>
<evidence type="ECO:0008006" key="4">
    <source>
        <dbReference type="Google" id="ProtNLM"/>
    </source>
</evidence>
<feature type="transmembrane region" description="Helical" evidence="1">
    <location>
        <begin position="324"/>
        <end position="347"/>
    </location>
</feature>
<reference evidence="2 3" key="1">
    <citation type="submission" date="2015-12" db="EMBL/GenBank/DDBJ databases">
        <title>The genome of Folsomia candida.</title>
        <authorList>
            <person name="Faddeeva A."/>
            <person name="Derks M.F."/>
            <person name="Anvar Y."/>
            <person name="Smit S."/>
            <person name="Van Straalen N."/>
            <person name="Roelofs D."/>
        </authorList>
    </citation>
    <scope>NUCLEOTIDE SEQUENCE [LARGE SCALE GENOMIC DNA]</scope>
    <source>
        <strain evidence="2 3">VU population</strain>
        <tissue evidence="2">Whole body</tissue>
    </source>
</reference>
<evidence type="ECO:0000313" key="2">
    <source>
        <dbReference type="EMBL" id="OXA47622.1"/>
    </source>
</evidence>
<feature type="transmembrane region" description="Helical" evidence="1">
    <location>
        <begin position="200"/>
        <end position="218"/>
    </location>
</feature>
<sequence length="418" mass="46980">MFSFKLSNFSKITCSSIVHYAKILDTFLIPSCTPFTALKQFVFLSDASYTQCLTWDRKTWLPDVTPLRKLKAFISLSVLLLVNNHVLFYILTNEVVGYHKDPELTLAATLLLVIALSLAICAFIASQIYAFKGKTVCFIYRNVETLRQICQPEIGIPLRRINPIGLFLNLCVTLVLLFPLVCVTAPFLGLFAGNAAMDPGYFLTRSLTFIPPIGLLVLRMMINFFGSLHISIVLLGLVIILANVAISVTVCLDWLFGENKGPEGFTMLKKLTRFRKELTVYRQLEIVFREANDTLYYLLPIVGLTFFVSAVLLSYLVIKLHATVPLLIMFLSGTVIIFIGAILHFMLPLVSEILARSEALLRLWKLGATSRSGGWTKQVRSCCRLRLYVGPFFYIETNTRTGLMGLIFYYTASLLISA</sequence>
<name>A0A226DQ32_FOLCA</name>
<protein>
    <recommendedName>
        <fullName evidence="4">Odorant receptor</fullName>
    </recommendedName>
</protein>
<comment type="caution">
    <text evidence="2">The sequence shown here is derived from an EMBL/GenBank/DDBJ whole genome shotgun (WGS) entry which is preliminary data.</text>
</comment>
<feature type="transmembrane region" description="Helical" evidence="1">
    <location>
        <begin position="295"/>
        <end position="317"/>
    </location>
</feature>
<feature type="transmembrane region" description="Helical" evidence="1">
    <location>
        <begin position="166"/>
        <end position="188"/>
    </location>
</feature>
<keyword evidence="1" id="KW-0812">Transmembrane</keyword>